<organism evidence="2 3">
    <name type="scientific">Microvirga terrae</name>
    <dbReference type="NCBI Taxonomy" id="2740529"/>
    <lineage>
        <taxon>Bacteria</taxon>
        <taxon>Pseudomonadati</taxon>
        <taxon>Pseudomonadota</taxon>
        <taxon>Alphaproteobacteria</taxon>
        <taxon>Hyphomicrobiales</taxon>
        <taxon>Methylobacteriaceae</taxon>
        <taxon>Microvirga</taxon>
    </lineage>
</organism>
<dbReference type="PANTHER" id="PTHR36924:SF1">
    <property type="entry name" value="ANTITOXIN HIGA-1"/>
    <property type="match status" value="1"/>
</dbReference>
<reference evidence="2" key="1">
    <citation type="submission" date="2022-08" db="EMBL/GenBank/DDBJ databases">
        <title>Microvirga terrae sp. nov., isolated from soil.</title>
        <authorList>
            <person name="Kim K.H."/>
            <person name="Seo Y.L."/>
            <person name="Kim J.M."/>
            <person name="Lee J.K."/>
            <person name="Han D.M."/>
            <person name="Jeon C.O."/>
        </authorList>
    </citation>
    <scope>NUCLEOTIDE SEQUENCE</scope>
    <source>
        <strain evidence="2">R24</strain>
    </source>
</reference>
<sequence>MKASRGTPPAVPAHPGLILRDRILPGLDLSVSQAARELRIARQTLHKVLAGTAAFSPEMATRLARLSGTTPHFWLDRQQQYDLWHAEQALADVLGLIPTHTLPAALQQEIGLHHDR</sequence>
<dbReference type="Proteomes" id="UP001017257">
    <property type="component" value="Chromosome"/>
</dbReference>
<dbReference type="Pfam" id="PF13560">
    <property type="entry name" value="HTH_31"/>
    <property type="match status" value="1"/>
</dbReference>
<keyword evidence="1" id="KW-0238">DNA-binding</keyword>
<evidence type="ECO:0000313" key="3">
    <source>
        <dbReference type="Proteomes" id="UP001017257"/>
    </source>
</evidence>
<proteinExistence type="predicted"/>
<dbReference type="NCBIfam" id="TIGR02607">
    <property type="entry name" value="antidote_HigA"/>
    <property type="match status" value="1"/>
</dbReference>
<name>A0ABY5RW84_9HYPH</name>
<evidence type="ECO:0000256" key="1">
    <source>
        <dbReference type="ARBA" id="ARBA00023125"/>
    </source>
</evidence>
<dbReference type="InterPro" id="IPR013430">
    <property type="entry name" value="Toxin_antidote_HigA"/>
</dbReference>
<dbReference type="PANTHER" id="PTHR36924">
    <property type="entry name" value="ANTITOXIN HIGA-1"/>
    <property type="match status" value="1"/>
</dbReference>
<dbReference type="EMBL" id="CP102845">
    <property type="protein sequence ID" value="UVF21521.1"/>
    <property type="molecule type" value="Genomic_DNA"/>
</dbReference>
<accession>A0ABY5RW84</accession>
<protein>
    <submittedName>
        <fullName evidence="2">HigA family addiction module antitoxin</fullName>
    </submittedName>
</protein>
<evidence type="ECO:0000313" key="2">
    <source>
        <dbReference type="EMBL" id="UVF21521.1"/>
    </source>
</evidence>
<dbReference type="RefSeq" id="WP_173948623.1">
    <property type="nucleotide sequence ID" value="NZ_CP102845.1"/>
</dbReference>
<gene>
    <name evidence="2" type="ORF">HPT29_010555</name>
</gene>
<keyword evidence="3" id="KW-1185">Reference proteome</keyword>
<dbReference type="SUPFAM" id="SSF47413">
    <property type="entry name" value="lambda repressor-like DNA-binding domains"/>
    <property type="match status" value="1"/>
</dbReference>
<dbReference type="Gene3D" id="1.10.260.40">
    <property type="entry name" value="lambda repressor-like DNA-binding domains"/>
    <property type="match status" value="1"/>
</dbReference>
<dbReference type="InterPro" id="IPR010982">
    <property type="entry name" value="Lambda_DNA-bd_dom_sf"/>
</dbReference>